<dbReference type="Gene3D" id="3.40.710.10">
    <property type="entry name" value="DD-peptidase/beta-lactamase superfamily"/>
    <property type="match status" value="2"/>
</dbReference>
<accession>A0A2H3NIE9</accession>
<dbReference type="PANTHER" id="PTHR30023:SF0">
    <property type="entry name" value="PENICILLIN-SENSITIVE CARBOXYPEPTIDASE A"/>
    <property type="match status" value="1"/>
</dbReference>
<gene>
    <name evidence="4" type="primary">dacB</name>
    <name evidence="4" type="ORF">CRI93_14330</name>
</gene>
<feature type="signal peptide" evidence="3">
    <location>
        <begin position="1"/>
        <end position="28"/>
    </location>
</feature>
<comment type="caution">
    <text evidence="4">The sequence shown here is derived from an EMBL/GenBank/DDBJ whole genome shotgun (WGS) entry which is preliminary data.</text>
</comment>
<dbReference type="InterPro" id="IPR000667">
    <property type="entry name" value="Peptidase_S13"/>
</dbReference>
<dbReference type="EMBL" id="PDEP01000019">
    <property type="protein sequence ID" value="PEN04958.1"/>
    <property type="molecule type" value="Genomic_DNA"/>
</dbReference>
<dbReference type="AlphaFoldDB" id="A0A2H3NIE9"/>
<sequence length="498" mass="53624">MNDRLCLPLYALCAGILIAAWTAPAAHAQYSWAAQMREEIDTIIDEHDSGGTWSALVVNLETGEAVVDHRGAASMIPASTVKVLTSATALDLLGPDFRYQTALTSTGPVRDGCIQGDVVLHGSGDPSLGAADATADLFSNWAQGLAQAGIDCITGNVIGDDSRFDAPGMGPGWSWDDASYAYAAQHSALSYHGNVIDIAIGAPARAEAPQVRWWPDSTSYVTISQQLQRGPAGSALSRSYRRLRGQNVVEIEGTIPTGRSTRFQVTVDNPTVFAAYVFNEALRRAGVRVEGQATSWRLLDTPPAVRDTLTSVYSPRLARLVREMNTESNNLYAEQLVHTLGAVAHGDSLRAESTRARGVHLMRNLIVRAGGDPTRQRLVDGSGLSRYNLVSAQALVRVLAYMHEHPNPAVRRAFLQSLPVGGENGTLEYRFQRASAARGNVRAKTGTLSNNSSLAGYVTSFEGTPFAFALMANNHVGSTRPLRIIQDQIVNILAEYPR</sequence>
<feature type="chain" id="PRO_5013763137" evidence="3">
    <location>
        <begin position="29"/>
        <end position="498"/>
    </location>
</feature>
<evidence type="ECO:0000313" key="4">
    <source>
        <dbReference type="EMBL" id="PEN04958.1"/>
    </source>
</evidence>
<dbReference type="PANTHER" id="PTHR30023">
    <property type="entry name" value="D-ALANYL-D-ALANINE CARBOXYPEPTIDASE"/>
    <property type="match status" value="1"/>
</dbReference>
<keyword evidence="2" id="KW-0378">Hydrolase</keyword>
<dbReference type="NCBIfam" id="TIGR00666">
    <property type="entry name" value="PBP4"/>
    <property type="match status" value="1"/>
</dbReference>
<protein>
    <submittedName>
        <fullName evidence="4">D-alanyl-D-alanine carboxypeptidase/D-alanyl-D-alanine-endopeptidase</fullName>
    </submittedName>
</protein>
<organism evidence="4 5">
    <name type="scientific">Longimonas halophila</name>
    <dbReference type="NCBI Taxonomy" id="1469170"/>
    <lineage>
        <taxon>Bacteria</taxon>
        <taxon>Pseudomonadati</taxon>
        <taxon>Rhodothermota</taxon>
        <taxon>Rhodothermia</taxon>
        <taxon>Rhodothermales</taxon>
        <taxon>Salisaetaceae</taxon>
        <taxon>Longimonas</taxon>
    </lineage>
</organism>
<dbReference type="Proteomes" id="UP000221024">
    <property type="component" value="Unassembled WGS sequence"/>
</dbReference>
<dbReference type="OrthoDB" id="9802627at2"/>
<dbReference type="GO" id="GO:0006508">
    <property type="term" value="P:proteolysis"/>
    <property type="evidence" value="ECO:0007669"/>
    <property type="project" value="InterPro"/>
</dbReference>
<evidence type="ECO:0000256" key="3">
    <source>
        <dbReference type="SAM" id="SignalP"/>
    </source>
</evidence>
<dbReference type="SUPFAM" id="SSF56601">
    <property type="entry name" value="beta-lactamase/transpeptidase-like"/>
    <property type="match status" value="1"/>
</dbReference>
<name>A0A2H3NIE9_9BACT</name>
<keyword evidence="4" id="KW-0121">Carboxypeptidase</keyword>
<evidence type="ECO:0000313" key="5">
    <source>
        <dbReference type="Proteomes" id="UP000221024"/>
    </source>
</evidence>
<dbReference type="InterPro" id="IPR012338">
    <property type="entry name" value="Beta-lactam/transpept-like"/>
</dbReference>
<dbReference type="GO" id="GO:0004185">
    <property type="term" value="F:serine-type carboxypeptidase activity"/>
    <property type="evidence" value="ECO:0007669"/>
    <property type="project" value="InterPro"/>
</dbReference>
<evidence type="ECO:0000256" key="2">
    <source>
        <dbReference type="ARBA" id="ARBA00022801"/>
    </source>
</evidence>
<dbReference type="GO" id="GO:0000270">
    <property type="term" value="P:peptidoglycan metabolic process"/>
    <property type="evidence" value="ECO:0007669"/>
    <property type="project" value="TreeGrafter"/>
</dbReference>
<proteinExistence type="inferred from homology"/>
<comment type="similarity">
    <text evidence="1">Belongs to the peptidase S13 family.</text>
</comment>
<keyword evidence="3" id="KW-0732">Signal</keyword>
<evidence type="ECO:0000256" key="1">
    <source>
        <dbReference type="ARBA" id="ARBA00006096"/>
    </source>
</evidence>
<keyword evidence="4" id="KW-0645">Protease</keyword>
<reference evidence="4 5" key="1">
    <citation type="submission" date="2017-10" db="EMBL/GenBank/DDBJ databases">
        <title>Draft genome of Longimonas halophila.</title>
        <authorList>
            <person name="Goh K.M."/>
            <person name="Shamsir M.S."/>
            <person name="Lim S.W."/>
        </authorList>
    </citation>
    <scope>NUCLEOTIDE SEQUENCE [LARGE SCALE GENOMIC DNA]</scope>
    <source>
        <strain evidence="4 5">KCTC 42399</strain>
    </source>
</reference>
<dbReference type="PRINTS" id="PR00922">
    <property type="entry name" value="DADACBPTASE3"/>
</dbReference>
<dbReference type="Pfam" id="PF02113">
    <property type="entry name" value="Peptidase_S13"/>
    <property type="match status" value="1"/>
</dbReference>
<dbReference type="RefSeq" id="WP_098063333.1">
    <property type="nucleotide sequence ID" value="NZ_PDEP01000019.1"/>
</dbReference>
<dbReference type="Gene3D" id="3.50.80.20">
    <property type="entry name" value="D-Ala-D-Ala carboxypeptidase C, peptidase S13"/>
    <property type="match status" value="1"/>
</dbReference>
<keyword evidence="5" id="KW-1185">Reference proteome</keyword>